<name>A0AAQ3K3B7_9LILI</name>
<gene>
    <name evidence="1" type="ORF">Cni_G09887</name>
</gene>
<keyword evidence="2" id="KW-1185">Reference proteome</keyword>
<evidence type="ECO:0008006" key="3">
    <source>
        <dbReference type="Google" id="ProtNLM"/>
    </source>
</evidence>
<proteinExistence type="predicted"/>
<accession>A0AAQ3K3B7</accession>
<evidence type="ECO:0000313" key="1">
    <source>
        <dbReference type="EMBL" id="WOL01173.1"/>
    </source>
</evidence>
<sequence length="75" mass="8645">MSDEERSNDEASRIALSAFRAKEDQIEKKKMEVREKEYKEALEAFNVKSREKAQLLRMTIESNAHVLVAAMSISK</sequence>
<evidence type="ECO:0000313" key="2">
    <source>
        <dbReference type="Proteomes" id="UP001327560"/>
    </source>
</evidence>
<dbReference type="AlphaFoldDB" id="A0AAQ3K3B7"/>
<reference evidence="1 2" key="1">
    <citation type="submission" date="2023-10" db="EMBL/GenBank/DDBJ databases">
        <title>Chromosome-scale genome assembly provides insights into flower coloration mechanisms of Canna indica.</title>
        <authorList>
            <person name="Li C."/>
        </authorList>
    </citation>
    <scope>NUCLEOTIDE SEQUENCE [LARGE SCALE GENOMIC DNA]</scope>
    <source>
        <tissue evidence="1">Flower</tissue>
    </source>
</reference>
<dbReference type="EMBL" id="CP136892">
    <property type="protein sequence ID" value="WOL01173.1"/>
    <property type="molecule type" value="Genomic_DNA"/>
</dbReference>
<dbReference type="Proteomes" id="UP001327560">
    <property type="component" value="Chromosome 3"/>
</dbReference>
<dbReference type="Pfam" id="PF04949">
    <property type="entry name" value="Transcrip_act"/>
    <property type="match status" value="1"/>
</dbReference>
<dbReference type="InterPro" id="IPR007033">
    <property type="entry name" value="GORAB"/>
</dbReference>
<protein>
    <recommendedName>
        <fullName evidence="3">RAB6-interacting golgin</fullName>
    </recommendedName>
</protein>
<organism evidence="1 2">
    <name type="scientific">Canna indica</name>
    <name type="common">Indian-shot</name>
    <dbReference type="NCBI Taxonomy" id="4628"/>
    <lineage>
        <taxon>Eukaryota</taxon>
        <taxon>Viridiplantae</taxon>
        <taxon>Streptophyta</taxon>
        <taxon>Embryophyta</taxon>
        <taxon>Tracheophyta</taxon>
        <taxon>Spermatophyta</taxon>
        <taxon>Magnoliopsida</taxon>
        <taxon>Liliopsida</taxon>
        <taxon>Zingiberales</taxon>
        <taxon>Cannaceae</taxon>
        <taxon>Canna</taxon>
    </lineage>
</organism>